<dbReference type="OrthoDB" id="361362at2759"/>
<dbReference type="FunCoup" id="A0A2J7RRZ2">
    <property type="interactions" value="527"/>
</dbReference>
<proteinExistence type="inferred from homology"/>
<keyword evidence="6" id="KW-1185">Reference proteome</keyword>
<dbReference type="InParanoid" id="A0A2J7RRZ2"/>
<comment type="similarity">
    <text evidence="2">Belongs to the IPI1/TEX10 family.</text>
</comment>
<accession>A0A2J7RRZ2</accession>
<dbReference type="Gene3D" id="1.25.10.10">
    <property type="entry name" value="Leucine-rich Repeat Variant"/>
    <property type="match status" value="1"/>
</dbReference>
<evidence type="ECO:0000256" key="3">
    <source>
        <dbReference type="ARBA" id="ARBA00023242"/>
    </source>
</evidence>
<dbReference type="Pfam" id="PF12333">
    <property type="entry name" value="Ipi1_N"/>
    <property type="match status" value="1"/>
</dbReference>
<dbReference type="InterPro" id="IPR024679">
    <property type="entry name" value="Ipi1_N"/>
</dbReference>
<organism evidence="5 6">
    <name type="scientific">Cryptotermes secundus</name>
    <dbReference type="NCBI Taxonomy" id="105785"/>
    <lineage>
        <taxon>Eukaryota</taxon>
        <taxon>Metazoa</taxon>
        <taxon>Ecdysozoa</taxon>
        <taxon>Arthropoda</taxon>
        <taxon>Hexapoda</taxon>
        <taxon>Insecta</taxon>
        <taxon>Pterygota</taxon>
        <taxon>Neoptera</taxon>
        <taxon>Polyneoptera</taxon>
        <taxon>Dictyoptera</taxon>
        <taxon>Blattodea</taxon>
        <taxon>Blattoidea</taxon>
        <taxon>Termitoidae</taxon>
        <taxon>Kalotermitidae</taxon>
        <taxon>Cryptotermitinae</taxon>
        <taxon>Cryptotermes</taxon>
    </lineage>
</organism>
<dbReference type="STRING" id="105785.A0A2J7RRZ2"/>
<dbReference type="PANTHER" id="PTHR16056:SF2">
    <property type="entry name" value="TESTIS-EXPRESSED PROTEIN 10"/>
    <property type="match status" value="1"/>
</dbReference>
<dbReference type="Proteomes" id="UP000235965">
    <property type="component" value="Unassembled WGS sequence"/>
</dbReference>
<dbReference type="InterPro" id="IPR011989">
    <property type="entry name" value="ARM-like"/>
</dbReference>
<sequence length="648" mass="73954">MGGRHKKFTRKEKSKVKLKTKKTVLTKAQNVTDTSFKVRKIVLKEQLKSAVLNEPQTRRNLSVKELLSRLRHYNSSMQKSSLVGLQELVTQHSEEILGLHLSELIEGTARLILDQENDVRKGALKLLNVVLTQVPESRVMPFFNVLLSYLNCGMTHIHVSIQDDSLAMLDTLLEATPLLVSANADTVLCNFLDMISSLKPGSSSERTLTMNLNSRFTSVAWRMKVLHQLKGLLSALVEYKKHQDRKHSGCLAHPSENTACLRDSWTWKEDSELHIPVYNHHYRDTCYLPNVFSVGNSSDESSSEDKHLKKYVKVLIPLLIETWREVALGQVCKSSNNEVSYSLLSLEAAEVLKCVLEVIQLLCELLTSEVTEFITAHRKDFGYLFFHGFPYSCSQRHEEGVKVRNDMRKQKECLNKDPRCLSQNLAICHLFYCFYDDHNMDVELSSLMLKYVKGSMRNWKEQDDRKQLMQVLRHLLQCPKCWGCHGTNLRKVLDSTVAHYKKTHDQDLFEILSGLSLTAGLTHLYRYASFQEWMESLPDLLCSPTVPATTVEILGKLACQNNPLFCKILCQKLPDILNNLNSVQVTGADNECKGRKSISNILYWVKDWSGDALTALENHLQSENFDKELASHITDLLASRVPTERNTQ</sequence>
<dbReference type="GO" id="GO:0071339">
    <property type="term" value="C:MLL1 complex"/>
    <property type="evidence" value="ECO:0007669"/>
    <property type="project" value="TreeGrafter"/>
</dbReference>
<dbReference type="SUPFAM" id="SSF48371">
    <property type="entry name" value="ARM repeat"/>
    <property type="match status" value="1"/>
</dbReference>
<name>A0A2J7RRZ2_9NEOP</name>
<dbReference type="InterPro" id="IPR016024">
    <property type="entry name" value="ARM-type_fold"/>
</dbReference>
<dbReference type="EMBL" id="NEVH01000596">
    <property type="protein sequence ID" value="PNF43611.1"/>
    <property type="molecule type" value="Genomic_DNA"/>
</dbReference>
<reference evidence="5 6" key="1">
    <citation type="submission" date="2017-12" db="EMBL/GenBank/DDBJ databases">
        <title>Hemimetabolous genomes reveal molecular basis of termite eusociality.</title>
        <authorList>
            <person name="Harrison M.C."/>
            <person name="Jongepier E."/>
            <person name="Robertson H.M."/>
            <person name="Arning N."/>
            <person name="Bitard-Feildel T."/>
            <person name="Chao H."/>
            <person name="Childers C.P."/>
            <person name="Dinh H."/>
            <person name="Doddapaneni H."/>
            <person name="Dugan S."/>
            <person name="Gowin J."/>
            <person name="Greiner C."/>
            <person name="Han Y."/>
            <person name="Hu H."/>
            <person name="Hughes D.S.T."/>
            <person name="Huylmans A.-K."/>
            <person name="Kemena C."/>
            <person name="Kremer L.P.M."/>
            <person name="Lee S.L."/>
            <person name="Lopez-Ezquerra A."/>
            <person name="Mallet L."/>
            <person name="Monroy-Kuhn J.M."/>
            <person name="Moser A."/>
            <person name="Murali S.C."/>
            <person name="Muzny D.M."/>
            <person name="Otani S."/>
            <person name="Piulachs M.-D."/>
            <person name="Poelchau M."/>
            <person name="Qu J."/>
            <person name="Schaub F."/>
            <person name="Wada-Katsumata A."/>
            <person name="Worley K.C."/>
            <person name="Xie Q."/>
            <person name="Ylla G."/>
            <person name="Poulsen M."/>
            <person name="Gibbs R.A."/>
            <person name="Schal C."/>
            <person name="Richards S."/>
            <person name="Belles X."/>
            <person name="Korb J."/>
            <person name="Bornberg-Bauer E."/>
        </authorList>
    </citation>
    <scope>NUCLEOTIDE SEQUENCE [LARGE SCALE GENOMIC DNA]</scope>
    <source>
        <tissue evidence="5">Whole body</tissue>
    </source>
</reference>
<dbReference type="PANTHER" id="PTHR16056">
    <property type="entry name" value="REGULATOR OF MICROTUBULE DYNAMICS PROTEIN"/>
    <property type="match status" value="1"/>
</dbReference>
<evidence type="ECO:0000313" key="6">
    <source>
        <dbReference type="Proteomes" id="UP000235965"/>
    </source>
</evidence>
<keyword evidence="3" id="KW-0539">Nucleus</keyword>
<dbReference type="EMBL" id="NEVH01000596">
    <property type="protein sequence ID" value="PNF43612.1"/>
    <property type="molecule type" value="Genomic_DNA"/>
</dbReference>
<protein>
    <recommendedName>
        <fullName evidence="4">Pre-rRNA-processing protein Ipi1 N-terminal domain-containing protein</fullName>
    </recommendedName>
</protein>
<evidence type="ECO:0000256" key="2">
    <source>
        <dbReference type="ARBA" id="ARBA00006427"/>
    </source>
</evidence>
<comment type="caution">
    <text evidence="5">The sequence shown here is derived from an EMBL/GenBank/DDBJ whole genome shotgun (WGS) entry which is preliminary data.</text>
</comment>
<comment type="subcellular location">
    <subcellularLocation>
        <location evidence="1">Nucleus</location>
    </subcellularLocation>
</comment>
<evidence type="ECO:0000256" key="1">
    <source>
        <dbReference type="ARBA" id="ARBA00004123"/>
    </source>
</evidence>
<evidence type="ECO:0000259" key="4">
    <source>
        <dbReference type="Pfam" id="PF12333"/>
    </source>
</evidence>
<feature type="domain" description="Pre-rRNA-processing protein Ipi1 N-terminal" evidence="4">
    <location>
        <begin position="139"/>
        <end position="233"/>
    </location>
</feature>
<gene>
    <name evidence="5" type="ORF">B7P43_G03110</name>
</gene>
<dbReference type="AlphaFoldDB" id="A0A2J7RRZ2"/>
<evidence type="ECO:0000313" key="5">
    <source>
        <dbReference type="EMBL" id="PNF43611.1"/>
    </source>
</evidence>